<dbReference type="STRING" id="1184267.A11Q_950"/>
<dbReference type="KEGG" id="bex:A11Q_950"/>
<protein>
    <recommendedName>
        <fullName evidence="3">Amine oxidase domain-containing protein</fullName>
    </recommendedName>
</protein>
<dbReference type="InterPro" id="IPR006311">
    <property type="entry name" value="TAT_signal"/>
</dbReference>
<dbReference type="HOGENOM" id="CLU_777701_0_0_7"/>
<evidence type="ECO:0000313" key="2">
    <source>
        <dbReference type="Proteomes" id="UP000012040"/>
    </source>
</evidence>
<dbReference type="RefSeq" id="WP_015469656.1">
    <property type="nucleotide sequence ID" value="NC_020813.1"/>
</dbReference>
<dbReference type="PANTHER" id="PTHR43563:SF1">
    <property type="entry name" value="AMINE OXIDASE [FLAVIN-CONTAINING] B"/>
    <property type="match status" value="1"/>
</dbReference>
<dbReference type="PROSITE" id="PS51257">
    <property type="entry name" value="PROKAR_LIPOPROTEIN"/>
    <property type="match status" value="1"/>
</dbReference>
<dbReference type="PATRIC" id="fig|1184267.3.peg.965"/>
<dbReference type="InterPro" id="IPR050703">
    <property type="entry name" value="Flavin_MAO"/>
</dbReference>
<dbReference type="SUPFAM" id="SSF51905">
    <property type="entry name" value="FAD/NAD(P)-binding domain"/>
    <property type="match status" value="1"/>
</dbReference>
<dbReference type="OrthoDB" id="337830at2"/>
<dbReference type="PANTHER" id="PTHR43563">
    <property type="entry name" value="AMINE OXIDASE"/>
    <property type="match status" value="1"/>
</dbReference>
<dbReference type="Gene3D" id="3.50.50.60">
    <property type="entry name" value="FAD/NAD(P)-binding domain"/>
    <property type="match status" value="2"/>
</dbReference>
<name>M4VAW6_9BACT</name>
<gene>
    <name evidence="1" type="ORF">A11Q_950</name>
</gene>
<dbReference type="PROSITE" id="PS51318">
    <property type="entry name" value="TAT"/>
    <property type="match status" value="1"/>
</dbReference>
<reference evidence="1 2" key="1">
    <citation type="journal article" date="2013" name="ISME J.">
        <title>By their genes ye shall know them: genomic signatures of predatory bacteria.</title>
        <authorList>
            <person name="Pasternak Z."/>
            <person name="Pietrokovski S."/>
            <person name="Rotem O."/>
            <person name="Gophna U."/>
            <person name="Lurie-Weinberger M.N."/>
            <person name="Jurkevitch E."/>
        </authorList>
    </citation>
    <scope>NUCLEOTIDE SEQUENCE [LARGE SCALE GENOMIC DNA]</scope>
    <source>
        <strain evidence="1 2">JSS</strain>
    </source>
</reference>
<evidence type="ECO:0008006" key="3">
    <source>
        <dbReference type="Google" id="ProtNLM"/>
    </source>
</evidence>
<evidence type="ECO:0000313" key="1">
    <source>
        <dbReference type="EMBL" id="AGH95166.1"/>
    </source>
</evidence>
<dbReference type="AlphaFoldDB" id="M4VAW6"/>
<sequence>MNIKSSRRKFLEKSLWGAAGISAYSLLSACASFDDYLFDDRAEFGDEVAIIGGGIAGLYMGYKLRESKTGFRLFEGGTAFGGRIKSNNGADYGASLISSSDQRVLRLIKDLGLETKSLNKDYSYLAEGMQSVTDGLVDRIIGLIPYRSLRLRWRLIEIEKVSAGFQLIFEHPTGQKRFVCKRVVLAIPPTQWMGIKGLLKLPEMQWANNWLETLRVENTIKLVLPSQFAASPNKVLQTAKHESVNMRQIIKKTVEGSVAEIDIDYINNSITSIEYIYGVLKRHLQVNYAFERLRSDQMYDWHQAKLIKGSYFRNFLAVPESENPYFQVVGDFTAVKSMYRMQGALESVHVALEELV</sequence>
<proteinExistence type="predicted"/>
<dbReference type="GO" id="GO:0016491">
    <property type="term" value="F:oxidoreductase activity"/>
    <property type="evidence" value="ECO:0007669"/>
    <property type="project" value="UniProtKB-ARBA"/>
</dbReference>
<dbReference type="Proteomes" id="UP000012040">
    <property type="component" value="Chromosome"/>
</dbReference>
<accession>M4VAW6</accession>
<dbReference type="Gene3D" id="3.90.660.10">
    <property type="match status" value="2"/>
</dbReference>
<dbReference type="eggNOG" id="COG1231">
    <property type="taxonomic scope" value="Bacteria"/>
</dbReference>
<dbReference type="EMBL" id="CP003537">
    <property type="protein sequence ID" value="AGH95166.1"/>
    <property type="molecule type" value="Genomic_DNA"/>
</dbReference>
<dbReference type="Pfam" id="PF13450">
    <property type="entry name" value="NAD_binding_8"/>
    <property type="match status" value="1"/>
</dbReference>
<dbReference type="InterPro" id="IPR036188">
    <property type="entry name" value="FAD/NAD-bd_sf"/>
</dbReference>
<keyword evidence="2" id="KW-1185">Reference proteome</keyword>
<organism evidence="1 2">
    <name type="scientific">Pseudobdellovibrio exovorus JSS</name>
    <dbReference type="NCBI Taxonomy" id="1184267"/>
    <lineage>
        <taxon>Bacteria</taxon>
        <taxon>Pseudomonadati</taxon>
        <taxon>Bdellovibrionota</taxon>
        <taxon>Bdellovibrionia</taxon>
        <taxon>Bdellovibrionales</taxon>
        <taxon>Pseudobdellovibrionaceae</taxon>
        <taxon>Pseudobdellovibrio</taxon>
    </lineage>
</organism>